<evidence type="ECO:0000313" key="1">
    <source>
        <dbReference type="EMBL" id="KAH9310695.1"/>
    </source>
</evidence>
<organism evidence="1 2">
    <name type="scientific">Taxus chinensis</name>
    <name type="common">Chinese yew</name>
    <name type="synonym">Taxus wallichiana var. chinensis</name>
    <dbReference type="NCBI Taxonomy" id="29808"/>
    <lineage>
        <taxon>Eukaryota</taxon>
        <taxon>Viridiplantae</taxon>
        <taxon>Streptophyta</taxon>
        <taxon>Embryophyta</taxon>
        <taxon>Tracheophyta</taxon>
        <taxon>Spermatophyta</taxon>
        <taxon>Pinopsida</taxon>
        <taxon>Pinidae</taxon>
        <taxon>Conifers II</taxon>
        <taxon>Cupressales</taxon>
        <taxon>Taxaceae</taxon>
        <taxon>Taxus</taxon>
    </lineage>
</organism>
<proteinExistence type="predicted"/>
<reference evidence="1 2" key="1">
    <citation type="journal article" date="2021" name="Nat. Plants">
        <title>The Taxus genome provides insights into paclitaxel biosynthesis.</title>
        <authorList>
            <person name="Xiong X."/>
            <person name="Gou J."/>
            <person name="Liao Q."/>
            <person name="Li Y."/>
            <person name="Zhou Q."/>
            <person name="Bi G."/>
            <person name="Li C."/>
            <person name="Du R."/>
            <person name="Wang X."/>
            <person name="Sun T."/>
            <person name="Guo L."/>
            <person name="Liang H."/>
            <person name="Lu P."/>
            <person name="Wu Y."/>
            <person name="Zhang Z."/>
            <person name="Ro D.K."/>
            <person name="Shang Y."/>
            <person name="Huang S."/>
            <person name="Yan J."/>
        </authorList>
    </citation>
    <scope>NUCLEOTIDE SEQUENCE [LARGE SCALE GENOMIC DNA]</scope>
    <source>
        <strain evidence="1">Ta-2019</strain>
    </source>
</reference>
<accession>A0AA38FVV9</accession>
<keyword evidence="2" id="KW-1185">Reference proteome</keyword>
<dbReference type="Proteomes" id="UP000824469">
    <property type="component" value="Unassembled WGS sequence"/>
</dbReference>
<protein>
    <submittedName>
        <fullName evidence="1">Uncharacterized protein</fullName>
    </submittedName>
</protein>
<evidence type="ECO:0000313" key="2">
    <source>
        <dbReference type="Proteomes" id="UP000824469"/>
    </source>
</evidence>
<feature type="non-terminal residue" evidence="1">
    <location>
        <position position="73"/>
    </location>
</feature>
<feature type="non-terminal residue" evidence="1">
    <location>
        <position position="1"/>
    </location>
</feature>
<name>A0AA38FVV9_TAXCH</name>
<dbReference type="AlphaFoldDB" id="A0AA38FVV9"/>
<comment type="caution">
    <text evidence="1">The sequence shown here is derived from an EMBL/GenBank/DDBJ whole genome shotgun (WGS) entry which is preliminary data.</text>
</comment>
<dbReference type="EMBL" id="JAHRHJ020000006">
    <property type="protein sequence ID" value="KAH9310695.1"/>
    <property type="molecule type" value="Genomic_DNA"/>
</dbReference>
<gene>
    <name evidence="1" type="ORF">KI387_025730</name>
</gene>
<sequence length="73" mass="8154">PVIAEVKDTFSNSETTYVAPTDVVMDFLDGIWYFRTSEPSEKDPVESKFVEEASHDDIPRDLLEEGTSAIASK</sequence>